<accession>A0ABZ3D4E8</accession>
<organism evidence="12 13">
    <name type="scientific">Nguyenibacter vanlangensis</name>
    <dbReference type="NCBI Taxonomy" id="1216886"/>
    <lineage>
        <taxon>Bacteria</taxon>
        <taxon>Pseudomonadati</taxon>
        <taxon>Pseudomonadota</taxon>
        <taxon>Alphaproteobacteria</taxon>
        <taxon>Acetobacterales</taxon>
        <taxon>Acetobacteraceae</taxon>
        <taxon>Nguyenibacter</taxon>
    </lineage>
</organism>
<keyword evidence="2 11" id="KW-0444">Lipid biosynthesis</keyword>
<dbReference type="RefSeq" id="WP_342628309.1">
    <property type="nucleotide sequence ID" value="NZ_CP152276.1"/>
</dbReference>
<feature type="chain" id="PRO_5044906780" description="Phosphatidylserine decarboxylase alpha chain" evidence="11">
    <location>
        <begin position="209"/>
        <end position="239"/>
    </location>
</feature>
<dbReference type="HAMAP" id="MF_00664">
    <property type="entry name" value="PS_decarb_PSD_A"/>
    <property type="match status" value="1"/>
</dbReference>
<keyword evidence="5 11" id="KW-0472">Membrane</keyword>
<feature type="modified residue" description="Pyruvic acid (Ser); by autocatalysis" evidence="11">
    <location>
        <position position="209"/>
    </location>
</feature>
<evidence type="ECO:0000256" key="10">
    <source>
        <dbReference type="ARBA" id="ARBA00023317"/>
    </source>
</evidence>
<gene>
    <name evidence="11" type="primary">psd</name>
    <name evidence="12" type="ORF">AAC691_20765</name>
</gene>
<keyword evidence="9 11" id="KW-1208">Phospholipid metabolism</keyword>
<evidence type="ECO:0000256" key="6">
    <source>
        <dbReference type="ARBA" id="ARBA00023145"/>
    </source>
</evidence>
<keyword evidence="6 11" id="KW-0865">Zymogen</keyword>
<evidence type="ECO:0000256" key="11">
    <source>
        <dbReference type="HAMAP-Rule" id="MF_00664"/>
    </source>
</evidence>
<feature type="active site" description="Schiff-base intermediate with substrate; via pyruvic acid" evidence="11">
    <location>
        <position position="209"/>
    </location>
</feature>
<dbReference type="InterPro" id="IPR003817">
    <property type="entry name" value="PS_Dcarbxylase"/>
</dbReference>
<dbReference type="GO" id="GO:0004609">
    <property type="term" value="F:phosphatidylserine decarboxylase activity"/>
    <property type="evidence" value="ECO:0007669"/>
    <property type="project" value="UniProtKB-EC"/>
</dbReference>
<dbReference type="PANTHER" id="PTHR35809:SF1">
    <property type="entry name" value="ARCHAETIDYLSERINE DECARBOXYLASE PROENZYME-RELATED"/>
    <property type="match status" value="1"/>
</dbReference>
<keyword evidence="10 11" id="KW-0670">Pyruvate</keyword>
<comment type="subunit">
    <text evidence="11">Heterodimer of a large membrane-associated beta subunit and a small pyruvoyl-containing alpha subunit.</text>
</comment>
<evidence type="ECO:0000256" key="9">
    <source>
        <dbReference type="ARBA" id="ARBA00023264"/>
    </source>
</evidence>
<evidence type="ECO:0000256" key="5">
    <source>
        <dbReference type="ARBA" id="ARBA00023136"/>
    </source>
</evidence>
<dbReference type="Proteomes" id="UP001449795">
    <property type="component" value="Chromosome"/>
</dbReference>
<comment type="subcellular location">
    <subcellularLocation>
        <location evidence="11">Cell membrane</location>
        <topology evidence="11">Peripheral membrane protein</topology>
    </subcellularLocation>
</comment>
<dbReference type="NCBIfam" id="NF003679">
    <property type="entry name" value="PRK05305.1-3"/>
    <property type="match status" value="1"/>
</dbReference>
<sequence length="239" mass="25941">MLDRPTRTLHELRPMSLIQSMKLVLAPPHRAARPFLLASGAAALAGRALPWRPAKWLGTAAGLFFGFCLYFFRDPERVPPADAHLALAPADGRVVSVEKVSPPESLEMGDAPVWRIATFLSVLDVHINRMPAAGTVTRVAYHPGQFLNASLDKASELNERNALRLTLPDGRNLAVVQIAGLIARRILCEAEEGMAYEAGERFGLIRFGSRTDLYLPPGVEPLVAAGQTMVGGETVMARL</sequence>
<evidence type="ECO:0000256" key="7">
    <source>
        <dbReference type="ARBA" id="ARBA00023209"/>
    </source>
</evidence>
<evidence type="ECO:0000256" key="2">
    <source>
        <dbReference type="ARBA" id="ARBA00022516"/>
    </source>
</evidence>
<proteinExistence type="inferred from homology"/>
<evidence type="ECO:0000313" key="13">
    <source>
        <dbReference type="Proteomes" id="UP001449795"/>
    </source>
</evidence>
<dbReference type="EMBL" id="CP152276">
    <property type="protein sequence ID" value="XAE42647.1"/>
    <property type="molecule type" value="Genomic_DNA"/>
</dbReference>
<protein>
    <recommendedName>
        <fullName evidence="11">Phosphatidylserine decarboxylase proenzyme</fullName>
        <ecNumber evidence="11">4.1.1.65</ecNumber>
    </recommendedName>
    <component>
        <recommendedName>
            <fullName evidence="11">Phosphatidylserine decarboxylase alpha chain</fullName>
        </recommendedName>
    </component>
    <component>
        <recommendedName>
            <fullName evidence="11">Phosphatidylserine decarboxylase beta chain</fullName>
        </recommendedName>
    </component>
</protein>
<dbReference type="PANTHER" id="PTHR35809">
    <property type="entry name" value="ARCHAETIDYLSERINE DECARBOXYLASE PROENZYME-RELATED"/>
    <property type="match status" value="1"/>
</dbReference>
<name>A0ABZ3D4E8_9PROT</name>
<keyword evidence="8 11" id="KW-0456">Lyase</keyword>
<keyword evidence="3 11" id="KW-0210">Decarboxylase</keyword>
<dbReference type="InterPro" id="IPR033175">
    <property type="entry name" value="PSD-A"/>
</dbReference>
<evidence type="ECO:0000256" key="1">
    <source>
        <dbReference type="ARBA" id="ARBA00022475"/>
    </source>
</evidence>
<dbReference type="Pfam" id="PF02666">
    <property type="entry name" value="PS_Dcarbxylase"/>
    <property type="match status" value="1"/>
</dbReference>
<dbReference type="NCBIfam" id="NF003678">
    <property type="entry name" value="PRK05305.1-2"/>
    <property type="match status" value="1"/>
</dbReference>
<evidence type="ECO:0000256" key="3">
    <source>
        <dbReference type="ARBA" id="ARBA00022793"/>
    </source>
</evidence>
<keyword evidence="1 11" id="KW-1003">Cell membrane</keyword>
<comment type="similarity">
    <text evidence="11">Belongs to the phosphatidylserine decarboxylase family. PSD-A subfamily.</text>
</comment>
<keyword evidence="13" id="KW-1185">Reference proteome</keyword>
<dbReference type="EC" id="4.1.1.65" evidence="11"/>
<comment type="catalytic activity">
    <reaction evidence="11">
        <text>a 1,2-diacyl-sn-glycero-3-phospho-L-serine + H(+) = a 1,2-diacyl-sn-glycero-3-phosphoethanolamine + CO2</text>
        <dbReference type="Rhea" id="RHEA:20828"/>
        <dbReference type="ChEBI" id="CHEBI:15378"/>
        <dbReference type="ChEBI" id="CHEBI:16526"/>
        <dbReference type="ChEBI" id="CHEBI:57262"/>
        <dbReference type="ChEBI" id="CHEBI:64612"/>
        <dbReference type="EC" id="4.1.1.65"/>
    </reaction>
</comment>
<keyword evidence="7 11" id="KW-0594">Phospholipid biosynthesis</keyword>
<keyword evidence="4 11" id="KW-0443">Lipid metabolism</keyword>
<comment type="PTM">
    <text evidence="11">Is synthesized initially as an inactive proenzyme. Formation of the active enzyme involves a self-maturation process in which the active site pyruvoyl group is generated from an internal serine residue via an autocatalytic post-translational modification. Two non-identical subunits are generated from the proenzyme in this reaction, and the pyruvate is formed at the N-terminus of the alpha chain, which is derived from the carboxyl end of the proenzyme. The post-translation cleavage follows an unusual pathway, termed non-hydrolytic serinolysis, in which the side chain hydroxyl group of the serine supplies its oxygen atom to form the C-terminus of the beta chain, while the remainder of the serine residue undergoes an oxidative deamination to produce ammonia and the pyruvoyl prosthetic group on the alpha chain.</text>
</comment>
<comment type="pathway">
    <text evidence="11">Phospholipid metabolism; phosphatidylethanolamine biosynthesis; phosphatidylethanolamine from CDP-diacylglycerol: step 2/2.</text>
</comment>
<feature type="chain" id="PRO_5044906779" description="Phosphatidylserine decarboxylase beta chain" evidence="11">
    <location>
        <begin position="1"/>
        <end position="208"/>
    </location>
</feature>
<evidence type="ECO:0000256" key="8">
    <source>
        <dbReference type="ARBA" id="ARBA00023239"/>
    </source>
</evidence>
<comment type="cofactor">
    <cofactor evidence="11">
        <name>pyruvate</name>
        <dbReference type="ChEBI" id="CHEBI:15361"/>
    </cofactor>
    <text evidence="11">Binds 1 pyruvoyl group covalently per subunit.</text>
</comment>
<feature type="site" description="Cleavage (non-hydrolytic); by autocatalysis" evidence="11">
    <location>
        <begin position="208"/>
        <end position="209"/>
    </location>
</feature>
<evidence type="ECO:0000256" key="4">
    <source>
        <dbReference type="ARBA" id="ARBA00023098"/>
    </source>
</evidence>
<evidence type="ECO:0000313" key="12">
    <source>
        <dbReference type="EMBL" id="XAE42647.1"/>
    </source>
</evidence>
<reference evidence="12 13" key="1">
    <citation type="submission" date="2024-04" db="EMBL/GenBank/DDBJ databases">
        <title>Complete genome sequence of Nguyenibacter vanlangesis HBCM-1154, a strain capable of nitrogen fixation, IAA production, and phosphorus solubilization isolated from sugarcane soil.</title>
        <authorList>
            <person name="MY HANH P."/>
        </authorList>
    </citation>
    <scope>NUCLEOTIDE SEQUENCE [LARGE SCALE GENOMIC DNA]</scope>
    <source>
        <strain evidence="12 13">HBCM 1154</strain>
    </source>
</reference>
<comment type="function">
    <text evidence="11">Catalyzes the formation of phosphatidylethanolamine (PtdEtn) from phosphatidylserine (PtdSer).</text>
</comment>